<dbReference type="KEGG" id="goe:100905983"/>
<dbReference type="AlphaFoldDB" id="A0AAJ6QW94"/>
<evidence type="ECO:0000256" key="3">
    <source>
        <dbReference type="ARBA" id="ARBA00022753"/>
    </source>
</evidence>
<dbReference type="PANTHER" id="PTHR22761:SF10">
    <property type="entry name" value="GH13992P"/>
    <property type="match status" value="1"/>
</dbReference>
<dbReference type="Pfam" id="PF03357">
    <property type="entry name" value="Snf7"/>
    <property type="match status" value="1"/>
</dbReference>
<evidence type="ECO:0000256" key="5">
    <source>
        <dbReference type="SAM" id="MobiDB-lite"/>
    </source>
</evidence>
<keyword evidence="6" id="KW-1185">Reference proteome</keyword>
<dbReference type="GO" id="GO:0009898">
    <property type="term" value="C:cytoplasmic side of plasma membrane"/>
    <property type="evidence" value="ECO:0007669"/>
    <property type="project" value="TreeGrafter"/>
</dbReference>
<comment type="similarity">
    <text evidence="2">Belongs to the SNF7 family.</text>
</comment>
<accession>A0AAJ6QW94</accession>
<dbReference type="RefSeq" id="XP_003746070.1">
    <property type="nucleotide sequence ID" value="XM_003746022.2"/>
</dbReference>
<evidence type="ECO:0000313" key="6">
    <source>
        <dbReference type="Proteomes" id="UP000694867"/>
    </source>
</evidence>
<gene>
    <name evidence="7" type="primary">LOC100905983</name>
</gene>
<protein>
    <submittedName>
        <fullName evidence="7">Charged multivesicular body protein 7</fullName>
    </submittedName>
</protein>
<evidence type="ECO:0000256" key="1">
    <source>
        <dbReference type="ARBA" id="ARBA00004177"/>
    </source>
</evidence>
<organism evidence="6 7">
    <name type="scientific">Galendromus occidentalis</name>
    <name type="common">western predatory mite</name>
    <dbReference type="NCBI Taxonomy" id="34638"/>
    <lineage>
        <taxon>Eukaryota</taxon>
        <taxon>Metazoa</taxon>
        <taxon>Ecdysozoa</taxon>
        <taxon>Arthropoda</taxon>
        <taxon>Chelicerata</taxon>
        <taxon>Arachnida</taxon>
        <taxon>Acari</taxon>
        <taxon>Parasitiformes</taxon>
        <taxon>Mesostigmata</taxon>
        <taxon>Gamasina</taxon>
        <taxon>Phytoseioidea</taxon>
        <taxon>Phytoseiidae</taxon>
        <taxon>Typhlodrominae</taxon>
        <taxon>Galendromus</taxon>
    </lineage>
</organism>
<dbReference type="Gene3D" id="6.10.140.1230">
    <property type="match status" value="1"/>
</dbReference>
<name>A0AAJ6QW94_9ACAR</name>
<feature type="compositionally biased region" description="Low complexity" evidence="5">
    <location>
        <begin position="348"/>
        <end position="359"/>
    </location>
</feature>
<dbReference type="PANTHER" id="PTHR22761">
    <property type="entry name" value="CHARGED MULTIVESICULAR BODY PROTEIN"/>
    <property type="match status" value="1"/>
</dbReference>
<dbReference type="InterPro" id="IPR005024">
    <property type="entry name" value="Snf7_fam"/>
</dbReference>
<dbReference type="GO" id="GO:0005771">
    <property type="term" value="C:multivesicular body"/>
    <property type="evidence" value="ECO:0007669"/>
    <property type="project" value="TreeGrafter"/>
</dbReference>
<dbReference type="GO" id="GO:0032511">
    <property type="term" value="P:late endosome to vacuole transport via multivesicular body sorting pathway"/>
    <property type="evidence" value="ECO:0007669"/>
    <property type="project" value="TreeGrafter"/>
</dbReference>
<keyword evidence="4" id="KW-0175">Coiled coil</keyword>
<feature type="coiled-coil region" evidence="4">
    <location>
        <begin position="203"/>
        <end position="260"/>
    </location>
</feature>
<proteinExistence type="inferred from homology"/>
<keyword evidence="3" id="KW-0967">Endosome</keyword>
<dbReference type="GO" id="GO:0006900">
    <property type="term" value="P:vesicle budding from membrane"/>
    <property type="evidence" value="ECO:0007669"/>
    <property type="project" value="TreeGrafter"/>
</dbReference>
<evidence type="ECO:0000256" key="4">
    <source>
        <dbReference type="SAM" id="Coils"/>
    </source>
</evidence>
<dbReference type="GeneID" id="100905983"/>
<dbReference type="Proteomes" id="UP000694867">
    <property type="component" value="Unplaced"/>
</dbReference>
<feature type="region of interest" description="Disordered" evidence="5">
    <location>
        <begin position="318"/>
        <end position="383"/>
    </location>
</feature>
<comment type="subcellular location">
    <subcellularLocation>
        <location evidence="1">Endosome</location>
    </subcellularLocation>
</comment>
<dbReference type="Pfam" id="PF25880">
    <property type="entry name" value="WHD_CHMP7_1st"/>
    <property type="match status" value="1"/>
</dbReference>
<evidence type="ECO:0000313" key="7">
    <source>
        <dbReference type="RefSeq" id="XP_003746070.1"/>
    </source>
</evidence>
<reference evidence="7" key="1">
    <citation type="submission" date="2025-08" db="UniProtKB">
        <authorList>
            <consortium name="RefSeq"/>
        </authorList>
    </citation>
    <scope>IDENTIFICATION</scope>
</reference>
<evidence type="ECO:0000256" key="2">
    <source>
        <dbReference type="ARBA" id="ARBA00006190"/>
    </source>
</evidence>
<dbReference type="GO" id="GO:0000815">
    <property type="term" value="C:ESCRT III complex"/>
    <property type="evidence" value="ECO:0007669"/>
    <property type="project" value="TreeGrafter"/>
</dbReference>
<sequence length="383" mass="44097">MFEFPKDWDDDERMAFLFRDLKPRHINPLGHDEKLDFWKRLILKFTKQRNKAIFSMQSLMEDFTRKNSQPVCLWPVLESLKKDGLIRPTRAPGWGEWISSWFVSPSPEQGTVFVNARVFDKTLKEVRDALRGNRYSGTHIPYQDMWNSCRRTCDDNEALFKLVLESMADLTVKDDLVVFAADSDLIKLMTDHDKALLSISDAVNKISEKIEQHIQQIKDLKALALKHKHEGNQKSAMAALRRKRRTEERLEKQYAVLDQLYQMHSDLESQKDMAKILDGFKLATSALKSANSDIDKAHNIVDELQDAAAEHRDIEESISSALTPEAQQSELEEELQRLLEESEPIPELPSVPSVEPGSSKTKKDFVGDTEPQQKKRVPLGYFD</sequence>